<comment type="pathway">
    <text evidence="3">Carbohydrate metabolism; galactose metabolism.</text>
</comment>
<dbReference type="Pfam" id="PF01370">
    <property type="entry name" value="Epimerase"/>
    <property type="match status" value="1"/>
</dbReference>
<dbReference type="InterPro" id="IPR001509">
    <property type="entry name" value="Epimerase_deHydtase"/>
</dbReference>
<dbReference type="SUPFAM" id="SSF51735">
    <property type="entry name" value="NAD(P)-binding Rossmann-fold domains"/>
    <property type="match status" value="1"/>
</dbReference>
<keyword evidence="7" id="KW-0520">NAD</keyword>
<comment type="cofactor">
    <cofactor evidence="2">
        <name>NAD(+)</name>
        <dbReference type="ChEBI" id="CHEBI:57540"/>
    </cofactor>
</comment>
<proteinExistence type="inferred from homology"/>
<dbReference type="Gene3D" id="3.40.50.720">
    <property type="entry name" value="NAD(P)-binding Rossmann-like Domain"/>
    <property type="match status" value="1"/>
</dbReference>
<dbReference type="InterPro" id="IPR036291">
    <property type="entry name" value="NAD(P)-bd_dom_sf"/>
</dbReference>
<reference evidence="13" key="1">
    <citation type="journal article" date="2014" name="Int. J. Syst. Evol. Microbiol.">
        <title>Complete genome of a new Firmicutes species belonging to the dominant human colonic microbiota ('Ruminococcus bicirculans') reveals two chromosomes and a selective capacity to utilize plant glucans.</title>
        <authorList>
            <consortium name="NISC Comparative Sequencing Program"/>
            <person name="Wegmann U."/>
            <person name="Louis P."/>
            <person name="Goesmann A."/>
            <person name="Henrissat B."/>
            <person name="Duncan S.H."/>
            <person name="Flint H.J."/>
        </authorList>
    </citation>
    <scope>NUCLEOTIDE SEQUENCE</scope>
    <source>
        <strain evidence="13">JCM 17590</strain>
    </source>
</reference>
<dbReference type="Gene3D" id="3.90.25.10">
    <property type="entry name" value="UDP-galactose 4-epimerase, domain 1"/>
    <property type="match status" value="1"/>
</dbReference>
<evidence type="ECO:0000256" key="8">
    <source>
        <dbReference type="ARBA" id="ARBA00023235"/>
    </source>
</evidence>
<evidence type="ECO:0000259" key="12">
    <source>
        <dbReference type="Pfam" id="PF01370"/>
    </source>
</evidence>
<evidence type="ECO:0000313" key="14">
    <source>
        <dbReference type="Proteomes" id="UP001415169"/>
    </source>
</evidence>
<evidence type="ECO:0000256" key="1">
    <source>
        <dbReference type="ARBA" id="ARBA00000083"/>
    </source>
</evidence>
<evidence type="ECO:0000256" key="6">
    <source>
        <dbReference type="ARBA" id="ARBA00018569"/>
    </source>
</evidence>
<dbReference type="InterPro" id="IPR005886">
    <property type="entry name" value="UDP_G4E"/>
</dbReference>
<comment type="caution">
    <text evidence="13">The sequence shown here is derived from an EMBL/GenBank/DDBJ whole genome shotgun (WGS) entry which is preliminary data.</text>
</comment>
<dbReference type="EMBL" id="BAABBV010000001">
    <property type="protein sequence ID" value="GAA4159813.1"/>
    <property type="molecule type" value="Genomic_DNA"/>
</dbReference>
<dbReference type="PANTHER" id="PTHR43725:SF53">
    <property type="entry name" value="UDP-ARABINOSE 4-EPIMERASE 1"/>
    <property type="match status" value="1"/>
</dbReference>
<dbReference type="Proteomes" id="UP001415169">
    <property type="component" value="Unassembled WGS sequence"/>
</dbReference>
<keyword evidence="9" id="KW-0119">Carbohydrate metabolism</keyword>
<evidence type="ECO:0000313" key="13">
    <source>
        <dbReference type="EMBL" id="GAA4159813.1"/>
    </source>
</evidence>
<evidence type="ECO:0000256" key="3">
    <source>
        <dbReference type="ARBA" id="ARBA00004947"/>
    </source>
</evidence>
<dbReference type="PANTHER" id="PTHR43725">
    <property type="entry name" value="UDP-GLUCOSE 4-EPIMERASE"/>
    <property type="match status" value="1"/>
</dbReference>
<evidence type="ECO:0000256" key="5">
    <source>
        <dbReference type="ARBA" id="ARBA00013189"/>
    </source>
</evidence>
<evidence type="ECO:0000256" key="9">
    <source>
        <dbReference type="ARBA" id="ARBA00023277"/>
    </source>
</evidence>
<comment type="catalytic activity">
    <reaction evidence="1">
        <text>UDP-alpha-D-glucose = UDP-alpha-D-galactose</text>
        <dbReference type="Rhea" id="RHEA:22168"/>
        <dbReference type="ChEBI" id="CHEBI:58885"/>
        <dbReference type="ChEBI" id="CHEBI:66914"/>
        <dbReference type="EC" id="5.1.3.2"/>
    </reaction>
</comment>
<evidence type="ECO:0000256" key="4">
    <source>
        <dbReference type="ARBA" id="ARBA00007637"/>
    </source>
</evidence>
<evidence type="ECO:0000256" key="10">
    <source>
        <dbReference type="ARBA" id="ARBA00031367"/>
    </source>
</evidence>
<reference evidence="13" key="2">
    <citation type="submission" date="2023-12" db="EMBL/GenBank/DDBJ databases">
        <authorList>
            <person name="Sun Q."/>
            <person name="Inoue M."/>
        </authorList>
    </citation>
    <scope>NUCLEOTIDE SEQUENCE</scope>
    <source>
        <strain evidence="13">JCM 17590</strain>
    </source>
</reference>
<keyword evidence="14" id="KW-1185">Reference proteome</keyword>
<dbReference type="NCBIfam" id="TIGR01179">
    <property type="entry name" value="galE"/>
    <property type="match status" value="1"/>
</dbReference>
<evidence type="ECO:0000256" key="7">
    <source>
        <dbReference type="ARBA" id="ARBA00023027"/>
    </source>
</evidence>
<feature type="domain" description="NAD-dependent epimerase/dehydratase" evidence="12">
    <location>
        <begin position="3"/>
        <end position="249"/>
    </location>
</feature>
<keyword evidence="8" id="KW-0413">Isomerase</keyword>
<accession>A0ABP7ZJ87</accession>
<dbReference type="RefSeq" id="WP_344791122.1">
    <property type="nucleotide sequence ID" value="NZ_BAABBV010000001.1"/>
</dbReference>
<evidence type="ECO:0000256" key="2">
    <source>
        <dbReference type="ARBA" id="ARBA00001911"/>
    </source>
</evidence>
<comment type="similarity">
    <text evidence="4">Belongs to the NAD(P)-dependent epimerase/dehydratase family.</text>
</comment>
<gene>
    <name evidence="13" type="primary">galE_1</name>
    <name evidence="13" type="ORF">GCM10022286_14860</name>
</gene>
<organism evidence="13 14">
    <name type="scientific">Gryllotalpicola daejeonensis</name>
    <dbReference type="NCBI Taxonomy" id="993087"/>
    <lineage>
        <taxon>Bacteria</taxon>
        <taxon>Bacillati</taxon>
        <taxon>Actinomycetota</taxon>
        <taxon>Actinomycetes</taxon>
        <taxon>Micrococcales</taxon>
        <taxon>Microbacteriaceae</taxon>
        <taxon>Gryllotalpicola</taxon>
    </lineage>
</organism>
<protein>
    <recommendedName>
        <fullName evidence="6">UDP-glucose 4-epimerase</fullName>
        <ecNumber evidence="5">5.1.3.2</ecNumber>
    </recommendedName>
    <alternativeName>
        <fullName evidence="11">Galactowaldenase</fullName>
    </alternativeName>
    <alternativeName>
        <fullName evidence="10">UDP-galactose 4-epimerase</fullName>
    </alternativeName>
</protein>
<sequence>MSWLVTGGAGYIGAHVARAFRAAGLDVVVIDDLSSGHRDFVQPDVPFVEASILDGAALDELFATHPIDGVVHLAGYKYAGESVKRPLHTYEQNVTGTVTLLTAMQRAGVSRIVFSSSAGVYGTPTVELVTETTATTPESPYGETKLIGEWLLKDQGVATGLVHTSLRYFNVVGSGAPELRDTSPHNLFPLVFRALDEGRVPKIFGDDYPTPDGTCIRDYVHVADVAQAHVAAARRMLAGEPLEPVYNLGSGSGSSVKQIMDAMAAGTGIRFDPEIAPRRPGDPARTVADGTLAARDLDWAMTNTLDEMVSSAWASWQTAAGRS</sequence>
<name>A0ABP7ZJ87_9MICO</name>
<evidence type="ECO:0000256" key="11">
    <source>
        <dbReference type="ARBA" id="ARBA00033067"/>
    </source>
</evidence>
<dbReference type="EC" id="5.1.3.2" evidence="5"/>